<name>A0A0C2IZ72_THEKT</name>
<gene>
    <name evidence="1" type="ORF">RF11_15650</name>
</gene>
<proteinExistence type="predicted"/>
<evidence type="ECO:0000313" key="1">
    <source>
        <dbReference type="EMBL" id="KII70819.1"/>
    </source>
</evidence>
<evidence type="ECO:0000313" key="2">
    <source>
        <dbReference type="Proteomes" id="UP000031668"/>
    </source>
</evidence>
<reference evidence="1 2" key="1">
    <citation type="journal article" date="2014" name="Genome Biol. Evol.">
        <title>The genome of the myxosporean Thelohanellus kitauei shows adaptations to nutrient acquisition within its fish host.</title>
        <authorList>
            <person name="Yang Y."/>
            <person name="Xiong J."/>
            <person name="Zhou Z."/>
            <person name="Huo F."/>
            <person name="Miao W."/>
            <person name="Ran C."/>
            <person name="Liu Y."/>
            <person name="Zhang J."/>
            <person name="Feng J."/>
            <person name="Wang M."/>
            <person name="Wang M."/>
            <person name="Wang L."/>
            <person name="Yao B."/>
        </authorList>
    </citation>
    <scope>NUCLEOTIDE SEQUENCE [LARGE SCALE GENOMIC DNA]</scope>
    <source>
        <strain evidence="1">Wuqing</strain>
    </source>
</reference>
<dbReference type="Proteomes" id="UP000031668">
    <property type="component" value="Unassembled WGS sequence"/>
</dbReference>
<dbReference type="EMBL" id="JWZT01001959">
    <property type="protein sequence ID" value="KII70819.1"/>
    <property type="molecule type" value="Genomic_DNA"/>
</dbReference>
<organism evidence="1 2">
    <name type="scientific">Thelohanellus kitauei</name>
    <name type="common">Myxosporean</name>
    <dbReference type="NCBI Taxonomy" id="669202"/>
    <lineage>
        <taxon>Eukaryota</taxon>
        <taxon>Metazoa</taxon>
        <taxon>Cnidaria</taxon>
        <taxon>Myxozoa</taxon>
        <taxon>Myxosporea</taxon>
        <taxon>Bivalvulida</taxon>
        <taxon>Platysporina</taxon>
        <taxon>Myxobolidae</taxon>
        <taxon>Thelohanellus</taxon>
    </lineage>
</organism>
<accession>A0A0C2IZ72</accession>
<sequence>MPIRYYILLDNPQTYPSGKEEDLTKAFDFIEIMFLPPNIPPWLQQFDQLSKMWPDSFTEGAFKGFMSVFSISKAADFFSGMARGTGTYTLYCEYTVVISKNLTDENRYEITNEELQNIQEEPNRTLTVEISSCEDE</sequence>
<dbReference type="AlphaFoldDB" id="A0A0C2IZ72"/>
<comment type="caution">
    <text evidence="1">The sequence shown here is derived from an EMBL/GenBank/DDBJ whole genome shotgun (WGS) entry which is preliminary data.</text>
</comment>
<protein>
    <recommendedName>
        <fullName evidence="3">DDE-1 domain-containing protein</fullName>
    </recommendedName>
</protein>
<evidence type="ECO:0008006" key="3">
    <source>
        <dbReference type="Google" id="ProtNLM"/>
    </source>
</evidence>
<keyword evidence="2" id="KW-1185">Reference proteome</keyword>